<evidence type="ECO:0000313" key="8">
    <source>
        <dbReference type="EMBL" id="VDM33902.1"/>
    </source>
</evidence>
<name>A0A0R3X6N8_HYDTA</name>
<feature type="region of interest" description="Disordered" evidence="6">
    <location>
        <begin position="174"/>
        <end position="219"/>
    </location>
</feature>
<dbReference type="Pfam" id="PF00076">
    <property type="entry name" value="RRM_1"/>
    <property type="match status" value="2"/>
</dbReference>
<dbReference type="PANTHER" id="PTHR48032:SF18">
    <property type="entry name" value="RRM DOMAIN-CONTAINING PROTEIN"/>
    <property type="match status" value="1"/>
</dbReference>
<feature type="compositionally biased region" description="Polar residues" evidence="6">
    <location>
        <begin position="206"/>
        <end position="219"/>
    </location>
</feature>
<feature type="domain" description="RRM" evidence="7">
    <location>
        <begin position="97"/>
        <end position="174"/>
    </location>
</feature>
<dbReference type="PROSITE" id="PS50102">
    <property type="entry name" value="RRM"/>
    <property type="match status" value="2"/>
</dbReference>
<keyword evidence="2" id="KW-0963">Cytoplasm</keyword>
<sequence length="707" mass="77506">MTDSEGNEIGKLFVGGISQNTNNVSLRIYFAQFGEVEDAVVMMDNKTGRSRGFGYVKYRDPESVKIVLAAKPHWLDGKEIDAKQCNVKMKGRNRRSLKVFVGGISLDQDAVSIKAFFEKFGRVTDVNLMMDPNKQRHRGFAFIGFEEEIVVNRLINMHYLTMGNKQVEIKAMEPPNFGKKSGSSTMRHGSEFSELKESTARDATHSRLSSKQPSRNRNCQHINSLQFGATLDGNTYGMTGGQQQSFISNFVVDTSGQSQQERWTGEQYSSGLISFPGKLNPMPVIFTNSFLPISPTVYPGCQSYPYPILQPHFLHPGLLPAGEGVWSHGICAQQQILLPHTQSTVGPTKINSSSQTSPKILNSYSNLCDGSDCDQQKKSLSGTAGDDAHSKDDFGDSLNSFDQGLGVWCVNSARCLKACGTGTCISHNSTSGIPMHNQELSSSRHQTASEISDGESQKATILAKPSGDNFDHDETVSGIHDEGLTVMKEKSSDCFPEPGVSNTNPPGLSSSCTNWLLPRPQHYTSTWNFRTPIWSDMHLPPTGYGLPPSFIFQPTSTATFDPVTMEHAMGGFGYAFPLLSERQSYHDDGTVVNDHISNHLLPSNPTFISTVGSLRQRRHESPEVPSLIGMYQHPGSRHHDFLGRWMPQSSINISTTPEVGKKTTTDEFGGKEEIRGGGGGGESLCAAEKTSVAAGDHHANNFRSFRI</sequence>
<evidence type="ECO:0000256" key="2">
    <source>
        <dbReference type="ARBA" id="ARBA00022490"/>
    </source>
</evidence>
<proteinExistence type="predicted"/>
<evidence type="ECO:0000259" key="7">
    <source>
        <dbReference type="PROSITE" id="PS50102"/>
    </source>
</evidence>
<dbReference type="InterPro" id="IPR012677">
    <property type="entry name" value="Nucleotide-bd_a/b_plait_sf"/>
</dbReference>
<evidence type="ECO:0000256" key="4">
    <source>
        <dbReference type="ARBA" id="ARBA00022884"/>
    </source>
</evidence>
<feature type="domain" description="RRM" evidence="7">
    <location>
        <begin position="10"/>
        <end position="92"/>
    </location>
</feature>
<evidence type="ECO:0000256" key="3">
    <source>
        <dbReference type="ARBA" id="ARBA00022737"/>
    </source>
</evidence>
<dbReference type="PANTHER" id="PTHR48032">
    <property type="entry name" value="RNA-BINDING PROTEIN MUSASHI HOMOLOG RBP6"/>
    <property type="match status" value="1"/>
</dbReference>
<feature type="compositionally biased region" description="Basic and acidic residues" evidence="6">
    <location>
        <begin position="188"/>
        <end position="205"/>
    </location>
</feature>
<feature type="compositionally biased region" description="Basic and acidic residues" evidence="6">
    <location>
        <begin position="659"/>
        <end position="675"/>
    </location>
</feature>
<dbReference type="GO" id="GO:0006417">
    <property type="term" value="P:regulation of translation"/>
    <property type="evidence" value="ECO:0007669"/>
    <property type="project" value="TreeGrafter"/>
</dbReference>
<dbReference type="GO" id="GO:0005737">
    <property type="term" value="C:cytoplasm"/>
    <property type="evidence" value="ECO:0007669"/>
    <property type="project" value="UniProtKB-SubCell"/>
</dbReference>
<reference evidence="8 9" key="2">
    <citation type="submission" date="2018-11" db="EMBL/GenBank/DDBJ databases">
        <authorList>
            <consortium name="Pathogen Informatics"/>
        </authorList>
    </citation>
    <scope>NUCLEOTIDE SEQUENCE [LARGE SCALE GENOMIC DNA]</scope>
</reference>
<reference evidence="10" key="1">
    <citation type="submission" date="2017-02" db="UniProtKB">
        <authorList>
            <consortium name="WormBaseParasite"/>
        </authorList>
    </citation>
    <scope>IDENTIFICATION</scope>
</reference>
<dbReference type="InterPro" id="IPR035979">
    <property type="entry name" value="RBD_domain_sf"/>
</dbReference>
<dbReference type="SMART" id="SM00360">
    <property type="entry name" value="RRM"/>
    <property type="match status" value="2"/>
</dbReference>
<dbReference type="Gene3D" id="3.30.70.330">
    <property type="match status" value="2"/>
</dbReference>
<dbReference type="SUPFAM" id="SSF54928">
    <property type="entry name" value="RNA-binding domain, RBD"/>
    <property type="match status" value="2"/>
</dbReference>
<dbReference type="GO" id="GO:0003729">
    <property type="term" value="F:mRNA binding"/>
    <property type="evidence" value="ECO:0007669"/>
    <property type="project" value="TreeGrafter"/>
</dbReference>
<dbReference type="Proteomes" id="UP000274429">
    <property type="component" value="Unassembled WGS sequence"/>
</dbReference>
<evidence type="ECO:0000256" key="6">
    <source>
        <dbReference type="SAM" id="MobiDB-lite"/>
    </source>
</evidence>
<organism evidence="10">
    <name type="scientific">Hydatigena taeniaeformis</name>
    <name type="common">Feline tapeworm</name>
    <name type="synonym">Taenia taeniaeformis</name>
    <dbReference type="NCBI Taxonomy" id="6205"/>
    <lineage>
        <taxon>Eukaryota</taxon>
        <taxon>Metazoa</taxon>
        <taxon>Spiralia</taxon>
        <taxon>Lophotrochozoa</taxon>
        <taxon>Platyhelminthes</taxon>
        <taxon>Cestoda</taxon>
        <taxon>Eucestoda</taxon>
        <taxon>Cyclophyllidea</taxon>
        <taxon>Taeniidae</taxon>
        <taxon>Hydatigera</taxon>
    </lineage>
</organism>
<dbReference type="AlphaFoldDB" id="A0A0R3X6N8"/>
<evidence type="ECO:0000313" key="10">
    <source>
        <dbReference type="WBParaSite" id="TTAC_0000918101-mRNA-1"/>
    </source>
</evidence>
<keyword evidence="4 5" id="KW-0694">RNA-binding</keyword>
<dbReference type="WBParaSite" id="TTAC_0000918101-mRNA-1">
    <property type="protein sequence ID" value="TTAC_0000918101-mRNA-1"/>
    <property type="gene ID" value="TTAC_0000918101"/>
</dbReference>
<evidence type="ECO:0000313" key="9">
    <source>
        <dbReference type="Proteomes" id="UP000274429"/>
    </source>
</evidence>
<comment type="subcellular location">
    <subcellularLocation>
        <location evidence="1">Cytoplasm</location>
    </subcellularLocation>
</comment>
<feature type="region of interest" description="Disordered" evidence="6">
    <location>
        <begin position="652"/>
        <end position="682"/>
    </location>
</feature>
<gene>
    <name evidence="8" type="ORF">TTAC_LOCUS9166</name>
</gene>
<protein>
    <submittedName>
        <fullName evidence="10">RRM domain-containing protein</fullName>
    </submittedName>
</protein>
<dbReference type="EMBL" id="UYWX01020699">
    <property type="protein sequence ID" value="VDM33902.1"/>
    <property type="molecule type" value="Genomic_DNA"/>
</dbReference>
<keyword evidence="3" id="KW-0677">Repeat</keyword>
<dbReference type="CDD" id="cd12325">
    <property type="entry name" value="RRM1_hnRNPA_hnRNPD_like"/>
    <property type="match status" value="1"/>
</dbReference>
<evidence type="ECO:0000256" key="5">
    <source>
        <dbReference type="PROSITE-ProRule" id="PRU00176"/>
    </source>
</evidence>
<dbReference type="OrthoDB" id="1875751at2759"/>
<dbReference type="STRING" id="6205.A0A0R3X6N8"/>
<dbReference type="InterPro" id="IPR000504">
    <property type="entry name" value="RRM_dom"/>
</dbReference>
<accession>A0A0R3X6N8</accession>
<evidence type="ECO:0000256" key="1">
    <source>
        <dbReference type="ARBA" id="ARBA00004496"/>
    </source>
</evidence>
<keyword evidence="9" id="KW-1185">Reference proteome</keyword>